<gene>
    <name evidence="1" type="ORF">Rsub_12543</name>
</gene>
<keyword evidence="2" id="KW-1185">Reference proteome</keyword>
<organism evidence="1 2">
    <name type="scientific">Raphidocelis subcapitata</name>
    <dbReference type="NCBI Taxonomy" id="307507"/>
    <lineage>
        <taxon>Eukaryota</taxon>
        <taxon>Viridiplantae</taxon>
        <taxon>Chlorophyta</taxon>
        <taxon>core chlorophytes</taxon>
        <taxon>Chlorophyceae</taxon>
        <taxon>CS clade</taxon>
        <taxon>Sphaeropleales</taxon>
        <taxon>Selenastraceae</taxon>
        <taxon>Raphidocelis</taxon>
    </lineage>
</organism>
<dbReference type="AlphaFoldDB" id="A0A2V0PNY1"/>
<dbReference type="OrthoDB" id="1928518at2759"/>
<sequence>MRWSAAQRREAEALDIVLYDKPLEPPRGAVPGPDGGSPRLAFKGEKARAAFVRDCKRQVAGSCEQGARAACAVKAVRHCSGPVWLRWLGLGRAGKSWEEQEACEAAQAAACMAEAAPQCAGHAESFCELVAERDRRGVQLAPAEGGGARR</sequence>
<dbReference type="STRING" id="307507.A0A2V0PNY1"/>
<evidence type="ECO:0000313" key="1">
    <source>
        <dbReference type="EMBL" id="GBF99843.1"/>
    </source>
</evidence>
<name>A0A2V0PNY1_9CHLO</name>
<accession>A0A2V0PNY1</accession>
<dbReference type="Proteomes" id="UP000247498">
    <property type="component" value="Unassembled WGS sequence"/>
</dbReference>
<protein>
    <submittedName>
        <fullName evidence="1">Uncharacterized protein</fullName>
    </submittedName>
</protein>
<proteinExistence type="predicted"/>
<dbReference type="PANTHER" id="PTHR36773">
    <property type="entry name" value="EXPRESSED PROTEIN"/>
    <property type="match status" value="1"/>
</dbReference>
<dbReference type="InParanoid" id="A0A2V0PNY1"/>
<comment type="caution">
    <text evidence="1">The sequence shown here is derived from an EMBL/GenBank/DDBJ whole genome shotgun (WGS) entry which is preliminary data.</text>
</comment>
<reference evidence="1 2" key="1">
    <citation type="journal article" date="2018" name="Sci. Rep.">
        <title>Raphidocelis subcapitata (=Pseudokirchneriella subcapitata) provides an insight into genome evolution and environmental adaptations in the Sphaeropleales.</title>
        <authorList>
            <person name="Suzuki S."/>
            <person name="Yamaguchi H."/>
            <person name="Nakajima N."/>
            <person name="Kawachi M."/>
        </authorList>
    </citation>
    <scope>NUCLEOTIDE SEQUENCE [LARGE SCALE GENOMIC DNA]</scope>
    <source>
        <strain evidence="1 2">NIES-35</strain>
    </source>
</reference>
<dbReference type="PANTHER" id="PTHR36773:SF1">
    <property type="entry name" value="EXPRESSED PROTEIN"/>
    <property type="match status" value="1"/>
</dbReference>
<dbReference type="EMBL" id="BDRX01000176">
    <property type="protein sequence ID" value="GBF99843.1"/>
    <property type="molecule type" value="Genomic_DNA"/>
</dbReference>
<evidence type="ECO:0000313" key="2">
    <source>
        <dbReference type="Proteomes" id="UP000247498"/>
    </source>
</evidence>